<organism evidence="1 2">
    <name type="scientific">Sinomicrobium pectinilyticum</name>
    <dbReference type="NCBI Taxonomy" id="1084421"/>
    <lineage>
        <taxon>Bacteria</taxon>
        <taxon>Pseudomonadati</taxon>
        <taxon>Bacteroidota</taxon>
        <taxon>Flavobacteriia</taxon>
        <taxon>Flavobacteriales</taxon>
        <taxon>Flavobacteriaceae</taxon>
        <taxon>Sinomicrobium</taxon>
    </lineage>
</organism>
<dbReference type="EMBL" id="RJTM01000042">
    <property type="protein sequence ID" value="RNL89471.1"/>
    <property type="molecule type" value="Genomic_DNA"/>
</dbReference>
<proteinExistence type="predicted"/>
<keyword evidence="2" id="KW-1185">Reference proteome</keyword>
<reference evidence="1 2" key="1">
    <citation type="submission" date="2018-10" db="EMBL/GenBank/DDBJ databases">
        <title>Sinomicrobium pectinilyticum sp. nov., a pectinase-producing bacterium isolated from alkaline and saline soil, and emended description of the genus Sinomicrobium.</title>
        <authorList>
            <person name="Cheng B."/>
            <person name="Li C."/>
            <person name="Lai Q."/>
            <person name="Du M."/>
            <person name="Shao Z."/>
            <person name="Xu P."/>
            <person name="Yang C."/>
        </authorList>
    </citation>
    <scope>NUCLEOTIDE SEQUENCE [LARGE SCALE GENOMIC DNA]</scope>
    <source>
        <strain evidence="1 2">5DNS001</strain>
    </source>
</reference>
<protein>
    <recommendedName>
        <fullName evidence="3">CBM6 domain-containing protein</fullName>
    </recommendedName>
</protein>
<sequence length="147" mass="16726">MYSIVVVPEYDMGEDDNSRPVFTFEAEEAAISGKEPERGHFKKEDYVTFVKNGDNSITWEVNPGLAGEYLLRFRYMNTNAEAIKVRLQIESSDGIMLRDDDISFPVAGVKWKILNTTTGGYINAGTYKIRLSAPDLSRLRLDKMEFQ</sequence>
<dbReference type="Gene3D" id="2.60.120.260">
    <property type="entry name" value="Galactose-binding domain-like"/>
    <property type="match status" value="1"/>
</dbReference>
<dbReference type="AlphaFoldDB" id="A0A3N0ENV4"/>
<dbReference type="SUPFAM" id="SSF49785">
    <property type="entry name" value="Galactose-binding domain-like"/>
    <property type="match status" value="1"/>
</dbReference>
<dbReference type="InterPro" id="IPR008979">
    <property type="entry name" value="Galactose-bd-like_sf"/>
</dbReference>
<accession>A0A3N0ENV4</accession>
<name>A0A3N0ENV4_SINP1</name>
<dbReference type="Proteomes" id="UP000267469">
    <property type="component" value="Unassembled WGS sequence"/>
</dbReference>
<evidence type="ECO:0000313" key="2">
    <source>
        <dbReference type="Proteomes" id="UP000267469"/>
    </source>
</evidence>
<evidence type="ECO:0000313" key="1">
    <source>
        <dbReference type="EMBL" id="RNL89471.1"/>
    </source>
</evidence>
<comment type="caution">
    <text evidence="1">The sequence shown here is derived from an EMBL/GenBank/DDBJ whole genome shotgun (WGS) entry which is preliminary data.</text>
</comment>
<gene>
    <name evidence="1" type="ORF">ED312_07420</name>
</gene>
<evidence type="ECO:0008006" key="3">
    <source>
        <dbReference type="Google" id="ProtNLM"/>
    </source>
</evidence>